<dbReference type="Proteomes" id="UP000773462">
    <property type="component" value="Unassembled WGS sequence"/>
</dbReference>
<organism evidence="1 2">
    <name type="scientific">Paenibacillus silagei</name>
    <dbReference type="NCBI Taxonomy" id="1670801"/>
    <lineage>
        <taxon>Bacteria</taxon>
        <taxon>Bacillati</taxon>
        <taxon>Bacillota</taxon>
        <taxon>Bacilli</taxon>
        <taxon>Bacillales</taxon>
        <taxon>Paenibacillaceae</taxon>
        <taxon>Paenibacillus</taxon>
    </lineage>
</organism>
<sequence length="42" mass="4871">MAKYLDFQTFENGCPWKTKVLKCKWPFSLINVGSEHKASLHS</sequence>
<evidence type="ECO:0000313" key="1">
    <source>
        <dbReference type="EMBL" id="MBP2110897.1"/>
    </source>
</evidence>
<evidence type="ECO:0000313" key="2">
    <source>
        <dbReference type="Proteomes" id="UP000773462"/>
    </source>
</evidence>
<name>A0ABS4NLF2_9BACL</name>
<keyword evidence="2" id="KW-1185">Reference proteome</keyword>
<dbReference type="EMBL" id="JAGGLV010000002">
    <property type="protein sequence ID" value="MBP2110897.1"/>
    <property type="molecule type" value="Genomic_DNA"/>
</dbReference>
<gene>
    <name evidence="1" type="ORF">J2Z70_001037</name>
</gene>
<comment type="caution">
    <text evidence="1">The sequence shown here is derived from an EMBL/GenBank/DDBJ whole genome shotgun (WGS) entry which is preliminary data.</text>
</comment>
<protein>
    <submittedName>
        <fullName evidence="1">Uncharacterized protein</fullName>
    </submittedName>
</protein>
<accession>A0ABS4NLF2</accession>
<reference evidence="1 2" key="1">
    <citation type="submission" date="2021-03" db="EMBL/GenBank/DDBJ databases">
        <title>Genomic Encyclopedia of Type Strains, Phase IV (KMG-IV): sequencing the most valuable type-strain genomes for metagenomic binning, comparative biology and taxonomic classification.</title>
        <authorList>
            <person name="Goeker M."/>
        </authorList>
    </citation>
    <scope>NUCLEOTIDE SEQUENCE [LARGE SCALE GENOMIC DNA]</scope>
    <source>
        <strain evidence="1 2">DSM 101953</strain>
    </source>
</reference>
<proteinExistence type="predicted"/>